<keyword evidence="1" id="KW-0812">Transmembrane</keyword>
<keyword evidence="1" id="KW-1133">Transmembrane helix</keyword>
<keyword evidence="4" id="KW-1185">Reference proteome</keyword>
<evidence type="ECO:0000313" key="3">
    <source>
        <dbReference type="EMBL" id="TSJ40594.1"/>
    </source>
</evidence>
<gene>
    <name evidence="3" type="ORF">FO440_12655</name>
</gene>
<dbReference type="InterPro" id="IPR038731">
    <property type="entry name" value="RgtA/B/C-like"/>
</dbReference>
<feature type="transmembrane region" description="Helical" evidence="1">
    <location>
        <begin position="273"/>
        <end position="292"/>
    </location>
</feature>
<evidence type="ECO:0000313" key="4">
    <source>
        <dbReference type="Proteomes" id="UP000318733"/>
    </source>
</evidence>
<evidence type="ECO:0000256" key="1">
    <source>
        <dbReference type="SAM" id="Phobius"/>
    </source>
</evidence>
<organism evidence="3 4">
    <name type="scientific">Mucilaginibacter corticis</name>
    <dbReference type="NCBI Taxonomy" id="2597670"/>
    <lineage>
        <taxon>Bacteria</taxon>
        <taxon>Pseudomonadati</taxon>
        <taxon>Bacteroidota</taxon>
        <taxon>Sphingobacteriia</taxon>
        <taxon>Sphingobacteriales</taxon>
        <taxon>Sphingobacteriaceae</taxon>
        <taxon>Mucilaginibacter</taxon>
    </lineage>
</organism>
<feature type="transmembrane region" description="Helical" evidence="1">
    <location>
        <begin position="324"/>
        <end position="343"/>
    </location>
</feature>
<dbReference type="RefSeq" id="WP_144248633.1">
    <property type="nucleotide sequence ID" value="NZ_VLPK01000002.1"/>
</dbReference>
<dbReference type="EMBL" id="VLPK01000002">
    <property type="protein sequence ID" value="TSJ40594.1"/>
    <property type="molecule type" value="Genomic_DNA"/>
</dbReference>
<dbReference type="Pfam" id="PF13231">
    <property type="entry name" value="PMT_2"/>
    <property type="match status" value="1"/>
</dbReference>
<feature type="transmembrane region" description="Helical" evidence="1">
    <location>
        <begin position="177"/>
        <end position="205"/>
    </location>
</feature>
<feature type="domain" description="Glycosyltransferase RgtA/B/C/D-like" evidence="2">
    <location>
        <begin position="82"/>
        <end position="233"/>
    </location>
</feature>
<dbReference type="AlphaFoldDB" id="A0A556MKZ5"/>
<keyword evidence="1" id="KW-0472">Membrane</keyword>
<feature type="transmembrane region" description="Helical" evidence="1">
    <location>
        <begin position="217"/>
        <end position="239"/>
    </location>
</feature>
<feature type="transmembrane region" description="Helical" evidence="1">
    <location>
        <begin position="299"/>
        <end position="318"/>
    </location>
</feature>
<accession>A0A556MKZ5</accession>
<protein>
    <recommendedName>
        <fullName evidence="2">Glycosyltransferase RgtA/B/C/D-like domain-containing protein</fullName>
    </recommendedName>
</protein>
<dbReference type="OrthoDB" id="791117at2"/>
<dbReference type="Proteomes" id="UP000318733">
    <property type="component" value="Unassembled WGS sequence"/>
</dbReference>
<feature type="transmembrane region" description="Helical" evidence="1">
    <location>
        <begin position="102"/>
        <end position="120"/>
    </location>
</feature>
<comment type="caution">
    <text evidence="3">The sequence shown here is derived from an EMBL/GenBank/DDBJ whole genome shotgun (WGS) entry which is preliminary data.</text>
</comment>
<name>A0A556MKZ5_9SPHI</name>
<proteinExistence type="predicted"/>
<evidence type="ECO:0000259" key="2">
    <source>
        <dbReference type="Pfam" id="PF13231"/>
    </source>
</evidence>
<feature type="transmembrane region" description="Helical" evidence="1">
    <location>
        <begin position="132"/>
        <end position="148"/>
    </location>
</feature>
<reference evidence="3 4" key="1">
    <citation type="submission" date="2019-07" db="EMBL/GenBank/DDBJ databases">
        <authorList>
            <person name="Huq M.A."/>
        </authorList>
    </citation>
    <scope>NUCLEOTIDE SEQUENCE [LARGE SCALE GENOMIC DNA]</scope>
    <source>
        <strain evidence="3 4">MAH-19</strain>
    </source>
</reference>
<feature type="transmembrane region" description="Helical" evidence="1">
    <location>
        <begin position="29"/>
        <end position="52"/>
    </location>
</feature>
<sequence length="506" mass="57956">MPIKQFFPDTAGYANTGQSVYNEKYPDRIFWYLFIALIVLQLFITLFTNGFALSQDEAMWHYIGRNWFRNGMVPYTGGADNKSPLFYTIFGISDLLFGVNYWFPRVFGTLVQSAGIFFLYRIAGQLAGKRAGLLAMSFYGLSVLWHGADGRYVSFTETYELTFVIISFYLSLSAKTIVRMFFCGVLLSVALMFRLSAFFAIVPLFIMAVRKGKTSAIAFSAGLVIAFFALILIGILAGIDPQAVYFYAIADNFGSGSTTDHDFLWRAVQFYNLFFYSEIILFYPLVLAYLFMQRKFDWLLIWLTSVFIGLNVIGNYARVDMKELLPAMALIGAIAVGYVIDTWQVSFKKVMFIVWICFSPRLIEPFVNVKRLFTGEFQFAENFCHEPFVPPDESASRQLGLWVKATTKPNDKVYVAGFGSQVQAYSERISPSIYFNVTQTPVAKQTIFNDLNKRHPELILVPLFPQYKEYVGTDLRNLVDSLTAKYYRFDRCMFNYDVYRLKKSGL</sequence>